<proteinExistence type="predicted"/>
<organism evidence="1">
    <name type="scientific">marine metagenome</name>
    <dbReference type="NCBI Taxonomy" id="408172"/>
    <lineage>
        <taxon>unclassified sequences</taxon>
        <taxon>metagenomes</taxon>
        <taxon>ecological metagenomes</taxon>
    </lineage>
</organism>
<gene>
    <name evidence="1" type="ORF">METZ01_LOCUS326176</name>
</gene>
<sequence>VIFSASDVASYLEVGGLSSPLVEGVLFLPWVEVVGLSSPLVEGVLFLPWVEVVGLSSPLVEVAGVGVGVVSPPC</sequence>
<name>A0A382PMV4_9ZZZZ</name>
<reference evidence="1" key="1">
    <citation type="submission" date="2018-05" db="EMBL/GenBank/DDBJ databases">
        <authorList>
            <person name="Lanie J.A."/>
            <person name="Ng W.-L."/>
            <person name="Kazmierczak K.M."/>
            <person name="Andrzejewski T.M."/>
            <person name="Davidsen T.M."/>
            <person name="Wayne K.J."/>
            <person name="Tettelin H."/>
            <person name="Glass J.I."/>
            <person name="Rusch D."/>
            <person name="Podicherti R."/>
            <person name="Tsui H.-C.T."/>
            <person name="Winkler M.E."/>
        </authorList>
    </citation>
    <scope>NUCLEOTIDE SEQUENCE</scope>
</reference>
<evidence type="ECO:0000313" key="1">
    <source>
        <dbReference type="EMBL" id="SVC73322.1"/>
    </source>
</evidence>
<accession>A0A382PMV4</accession>
<dbReference type="AlphaFoldDB" id="A0A382PMV4"/>
<protein>
    <submittedName>
        <fullName evidence="1">Uncharacterized protein</fullName>
    </submittedName>
</protein>
<feature type="non-terminal residue" evidence="1">
    <location>
        <position position="1"/>
    </location>
</feature>
<dbReference type="EMBL" id="UINC01107732">
    <property type="protein sequence ID" value="SVC73322.1"/>
    <property type="molecule type" value="Genomic_DNA"/>
</dbReference>